<name>A0A553HPB6_9PEZI</name>
<protein>
    <submittedName>
        <fullName evidence="1">Uncharacterized protein</fullName>
    </submittedName>
</protein>
<evidence type="ECO:0000313" key="1">
    <source>
        <dbReference type="EMBL" id="TRX89770.1"/>
    </source>
</evidence>
<proteinExistence type="predicted"/>
<dbReference type="Proteomes" id="UP000319160">
    <property type="component" value="Unassembled WGS sequence"/>
</dbReference>
<gene>
    <name evidence="1" type="ORF">FHL15_009360</name>
</gene>
<evidence type="ECO:0000313" key="2">
    <source>
        <dbReference type="Proteomes" id="UP000319160"/>
    </source>
</evidence>
<keyword evidence="2" id="KW-1185">Reference proteome</keyword>
<comment type="caution">
    <text evidence="1">The sequence shown here is derived from an EMBL/GenBank/DDBJ whole genome shotgun (WGS) entry which is preliminary data.</text>
</comment>
<dbReference type="AlphaFoldDB" id="A0A553HPB6"/>
<dbReference type="EMBL" id="VFLP01000063">
    <property type="protein sequence ID" value="TRX89770.1"/>
    <property type="molecule type" value="Genomic_DNA"/>
</dbReference>
<organism evidence="1 2">
    <name type="scientific">Xylaria flabelliformis</name>
    <dbReference type="NCBI Taxonomy" id="2512241"/>
    <lineage>
        <taxon>Eukaryota</taxon>
        <taxon>Fungi</taxon>
        <taxon>Dikarya</taxon>
        <taxon>Ascomycota</taxon>
        <taxon>Pezizomycotina</taxon>
        <taxon>Sordariomycetes</taxon>
        <taxon>Xylariomycetidae</taxon>
        <taxon>Xylariales</taxon>
        <taxon>Xylariaceae</taxon>
        <taxon>Xylaria</taxon>
    </lineage>
</organism>
<reference evidence="2" key="1">
    <citation type="submission" date="2019-06" db="EMBL/GenBank/DDBJ databases">
        <title>Draft genome sequence of the griseofulvin-producing fungus Xylaria cubensis strain G536.</title>
        <authorList>
            <person name="Mead M.E."/>
            <person name="Raja H.A."/>
            <person name="Steenwyk J.L."/>
            <person name="Knowles S.L."/>
            <person name="Oberlies N.H."/>
            <person name="Rokas A."/>
        </authorList>
    </citation>
    <scope>NUCLEOTIDE SEQUENCE [LARGE SCALE GENOMIC DNA]</scope>
    <source>
        <strain evidence="2">G536</strain>
    </source>
</reference>
<sequence length="117" mass="12634">MILGETCSPKVQARLISSQASLRWGVFDHTMAETVGAGRQNGLLSILAAPPGLFKSTRAAAYRPSTPKLDERTALLEYCLSANQEVRNGSLTVSLRNFTYQGSKTTSVSAQSEFPPE</sequence>
<accession>A0A553HPB6</accession>